<sequence>MTKCTPLPLMALRYIAKVPIRVLPSPVFISAILPSCKVIPPISCTS</sequence>
<evidence type="ECO:0000313" key="1">
    <source>
        <dbReference type="EMBL" id="KTF05586.1"/>
    </source>
</evidence>
<organism evidence="1">
    <name type="scientific">marine sediment metagenome</name>
    <dbReference type="NCBI Taxonomy" id="412755"/>
    <lineage>
        <taxon>unclassified sequences</taxon>
        <taxon>metagenomes</taxon>
        <taxon>ecological metagenomes</taxon>
    </lineage>
</organism>
<gene>
    <name evidence="1" type="ORF">MGSAQ_002912</name>
</gene>
<comment type="caution">
    <text evidence="1">The sequence shown here is derived from an EMBL/GenBank/DDBJ whole genome shotgun (WGS) entry which is preliminary data.</text>
</comment>
<dbReference type="AlphaFoldDB" id="A0A1B6NQ65"/>
<accession>A0A1B6NQ65</accession>
<proteinExistence type="predicted"/>
<dbReference type="EMBL" id="AYSL01001693">
    <property type="protein sequence ID" value="KTF05586.1"/>
    <property type="molecule type" value="Genomic_DNA"/>
</dbReference>
<reference evidence="1" key="1">
    <citation type="submission" date="2013-11" db="EMBL/GenBank/DDBJ databases">
        <title>Microbial diversity, functional groups and degradation webs in Northern and Southern Mediterranean and Red Sea marine crude oil polluted sites.</title>
        <authorList>
            <person name="Daffonchio D."/>
            <person name="Mapelli F."/>
            <person name="Ferrer M."/>
            <person name="Richter M."/>
            <person name="Cherif A."/>
            <person name="Malkawi H.I."/>
            <person name="Yakimov M.M."/>
            <person name="Abdel-Fattah Y.R."/>
            <person name="Blaghen M."/>
            <person name="Golyshin P.N."/>
            <person name="Kalogerakis N."/>
            <person name="Boon N."/>
            <person name="Magagnini M."/>
            <person name="Fava F."/>
        </authorList>
    </citation>
    <scope>NUCLEOTIDE SEQUENCE</scope>
</reference>
<protein>
    <submittedName>
        <fullName evidence="1">Uncharacterized protein</fullName>
    </submittedName>
</protein>
<name>A0A1B6NQ65_9ZZZZ</name>